<sequence length="220" mass="23753">MVSDSEVKKRVENELEWEPDIDAADVGVTVKDHVVTLTGFVRGFGDKVHAERAAKRVAGVAGVANDIEVRLGSSVRPDPDIAHDAVAALKAQLPVSSEGIKVIVEDGVLRLEGQVEWNYQRERAEAAVRHVRGVRSLRNQVTIKPTASAGEVRQKIVLAFQRSANIDAGRITIEASGSKVKLSGSVRTWAERDDAERAAWKAPGVTAVENHITINTALAI</sequence>
<proteinExistence type="predicted"/>
<accession>A0A7X4HHI1</accession>
<dbReference type="InterPro" id="IPR051686">
    <property type="entry name" value="Lipoprotein_DolP"/>
</dbReference>
<feature type="domain" description="BON" evidence="1">
    <location>
        <begin position="148"/>
        <end position="216"/>
    </location>
</feature>
<name>A0A7X4HHI1_9BURK</name>
<dbReference type="RefSeq" id="WP_161075639.1">
    <property type="nucleotide sequence ID" value="NZ_CP086370.1"/>
</dbReference>
<dbReference type="PANTHER" id="PTHR34606:SF15">
    <property type="entry name" value="BON DOMAIN-CONTAINING PROTEIN"/>
    <property type="match status" value="1"/>
</dbReference>
<dbReference type="Gene3D" id="3.30.1340.30">
    <property type="match status" value="3"/>
</dbReference>
<evidence type="ECO:0000259" key="1">
    <source>
        <dbReference type="PROSITE" id="PS50914"/>
    </source>
</evidence>
<dbReference type="Proteomes" id="UP000450676">
    <property type="component" value="Unassembled WGS sequence"/>
</dbReference>
<feature type="domain" description="BON" evidence="1">
    <location>
        <begin position="77"/>
        <end position="145"/>
    </location>
</feature>
<evidence type="ECO:0000313" key="3">
    <source>
        <dbReference type="Proteomes" id="UP000450676"/>
    </source>
</evidence>
<dbReference type="PANTHER" id="PTHR34606">
    <property type="entry name" value="BON DOMAIN-CONTAINING PROTEIN"/>
    <property type="match status" value="1"/>
</dbReference>
<dbReference type="SMART" id="SM00749">
    <property type="entry name" value="BON"/>
    <property type="match status" value="3"/>
</dbReference>
<dbReference type="AlphaFoldDB" id="A0A7X4HHI1"/>
<comment type="caution">
    <text evidence="2">The sequence shown here is derived from an EMBL/GenBank/DDBJ whole genome shotgun (WGS) entry which is preliminary data.</text>
</comment>
<organism evidence="2 3">
    <name type="scientific">Pseudoduganella aquatica</name>
    <dbReference type="NCBI Taxonomy" id="2660641"/>
    <lineage>
        <taxon>Bacteria</taxon>
        <taxon>Pseudomonadati</taxon>
        <taxon>Pseudomonadota</taxon>
        <taxon>Betaproteobacteria</taxon>
        <taxon>Burkholderiales</taxon>
        <taxon>Oxalobacteraceae</taxon>
        <taxon>Telluria group</taxon>
        <taxon>Pseudoduganella</taxon>
    </lineage>
</organism>
<dbReference type="PROSITE" id="PS50914">
    <property type="entry name" value="BON"/>
    <property type="match status" value="3"/>
</dbReference>
<dbReference type="Pfam" id="PF04972">
    <property type="entry name" value="BON"/>
    <property type="match status" value="3"/>
</dbReference>
<keyword evidence="3" id="KW-1185">Reference proteome</keyword>
<dbReference type="InterPro" id="IPR007055">
    <property type="entry name" value="BON_dom"/>
</dbReference>
<gene>
    <name evidence="2" type="ORF">GTP77_29105</name>
</gene>
<protein>
    <submittedName>
        <fullName evidence="2">BON domain-containing protein</fullName>
    </submittedName>
</protein>
<dbReference type="InterPro" id="IPR014004">
    <property type="entry name" value="Transpt-assoc_nodulatn_dom_bac"/>
</dbReference>
<dbReference type="EMBL" id="WWCU01000071">
    <property type="protein sequence ID" value="MYN11376.1"/>
    <property type="molecule type" value="Genomic_DNA"/>
</dbReference>
<evidence type="ECO:0000313" key="2">
    <source>
        <dbReference type="EMBL" id="MYN11376.1"/>
    </source>
</evidence>
<reference evidence="2 3" key="1">
    <citation type="submission" date="2019-12" db="EMBL/GenBank/DDBJ databases">
        <title>Novel species isolated from a subtropical stream in China.</title>
        <authorList>
            <person name="Lu H."/>
        </authorList>
    </citation>
    <scope>NUCLEOTIDE SEQUENCE [LARGE SCALE GENOMIC DNA]</scope>
    <source>
        <strain evidence="2 3">FT127W</strain>
    </source>
</reference>
<feature type="domain" description="BON" evidence="1">
    <location>
        <begin position="3"/>
        <end position="71"/>
    </location>
</feature>